<dbReference type="AlphaFoldDB" id="A0A6J4M7U4"/>
<dbReference type="EMBL" id="CADCTV010000668">
    <property type="protein sequence ID" value="CAA9352406.1"/>
    <property type="molecule type" value="Genomic_DNA"/>
</dbReference>
<protein>
    <submittedName>
        <fullName evidence="2">Uncharacterized protein</fullName>
    </submittedName>
</protein>
<keyword evidence="1" id="KW-0812">Transmembrane</keyword>
<organism evidence="2">
    <name type="scientific">uncultured Gemmatimonadota bacterium</name>
    <dbReference type="NCBI Taxonomy" id="203437"/>
    <lineage>
        <taxon>Bacteria</taxon>
        <taxon>Pseudomonadati</taxon>
        <taxon>Gemmatimonadota</taxon>
        <taxon>environmental samples</taxon>
    </lineage>
</organism>
<sequence length="111" mass="11975">MNIHLAALYGGLATGVLTIAHFAVYRREIFAMPGRPQGARNRRSLLAADGWVVASAILTAVMLHRALITVAPGNPRWALEGARYIGLSLVAVAIVLAVVDTLTVWRTSREE</sequence>
<feature type="transmembrane region" description="Helical" evidence="1">
    <location>
        <begin position="6"/>
        <end position="25"/>
    </location>
</feature>
<evidence type="ECO:0000313" key="2">
    <source>
        <dbReference type="EMBL" id="CAA9352406.1"/>
    </source>
</evidence>
<proteinExistence type="predicted"/>
<name>A0A6J4M7U4_9BACT</name>
<reference evidence="2" key="1">
    <citation type="submission" date="2020-02" db="EMBL/GenBank/DDBJ databases">
        <authorList>
            <person name="Meier V. D."/>
        </authorList>
    </citation>
    <scope>NUCLEOTIDE SEQUENCE</scope>
    <source>
        <strain evidence="2">AVDCRST_MAG89</strain>
    </source>
</reference>
<accession>A0A6J4M7U4</accession>
<gene>
    <name evidence="2" type="ORF">AVDCRST_MAG89-3203</name>
</gene>
<feature type="transmembrane region" description="Helical" evidence="1">
    <location>
        <begin position="84"/>
        <end position="105"/>
    </location>
</feature>
<evidence type="ECO:0000256" key="1">
    <source>
        <dbReference type="SAM" id="Phobius"/>
    </source>
</evidence>
<keyword evidence="1" id="KW-1133">Transmembrane helix</keyword>
<keyword evidence="1" id="KW-0472">Membrane</keyword>
<feature type="transmembrane region" description="Helical" evidence="1">
    <location>
        <begin position="45"/>
        <end position="64"/>
    </location>
</feature>